<keyword evidence="1" id="KW-0812">Transmembrane</keyword>
<gene>
    <name evidence="2" type="ORF">GWK48_01160</name>
</gene>
<protein>
    <submittedName>
        <fullName evidence="2">DUF929 domain-containing protein</fullName>
    </submittedName>
</protein>
<evidence type="ECO:0000256" key="1">
    <source>
        <dbReference type="SAM" id="Phobius"/>
    </source>
</evidence>
<dbReference type="Proteomes" id="UP000509301">
    <property type="component" value="Chromosome"/>
</dbReference>
<dbReference type="EMBL" id="CP049074">
    <property type="protein sequence ID" value="QKQ99187.1"/>
    <property type="molecule type" value="Genomic_DNA"/>
</dbReference>
<dbReference type="OrthoDB" id="57485at2157"/>
<dbReference type="KEGG" id="mten:GWK48_01160"/>
<evidence type="ECO:0000313" key="3">
    <source>
        <dbReference type="Proteomes" id="UP000509301"/>
    </source>
</evidence>
<organism evidence="2 3">
    <name type="scientific">Metallosphaera tengchongensis</name>
    <dbReference type="NCBI Taxonomy" id="1532350"/>
    <lineage>
        <taxon>Archaea</taxon>
        <taxon>Thermoproteota</taxon>
        <taxon>Thermoprotei</taxon>
        <taxon>Sulfolobales</taxon>
        <taxon>Sulfolobaceae</taxon>
        <taxon>Metallosphaera</taxon>
    </lineage>
</organism>
<keyword evidence="1" id="KW-0472">Membrane</keyword>
<feature type="transmembrane region" description="Helical" evidence="1">
    <location>
        <begin position="12"/>
        <end position="33"/>
    </location>
</feature>
<keyword evidence="1" id="KW-1133">Transmembrane helix</keyword>
<proteinExistence type="predicted"/>
<name>A0A6N0NUN1_9CREN</name>
<keyword evidence="3" id="KW-1185">Reference proteome</keyword>
<dbReference type="RefSeq" id="WP_174628838.1">
    <property type="nucleotide sequence ID" value="NZ_CP049074.1"/>
</dbReference>
<dbReference type="InterPro" id="IPR009272">
    <property type="entry name" value="DUF929"/>
</dbReference>
<sequence length="264" mass="28700">MPKKSGSKNESRLIYIPFIALALVIILFVALSMRPSDVSQQTQSAFTNLVKVSSTDYASSGKVEVYFVSWYGCPYGATLSWPLYVSLEHYGVVGVTPHTSLTEPGLSSYPIPGLIFQNFTPSSNLDFHFYYIYNQYLNETVSGQPLDGKGVQLGLQELSQEAPNWLVNLISEYQLNRTLVALPNGSQAPIAFASETPHLVTTLVITGPGGTWILLGYPSSFTPQDAVSISTDPSVILSEINSGTVPSQIQVTAQQLLQVIQQAS</sequence>
<evidence type="ECO:0000313" key="2">
    <source>
        <dbReference type="EMBL" id="QKQ99187.1"/>
    </source>
</evidence>
<reference evidence="2 3" key="1">
    <citation type="submission" date="2020-02" db="EMBL/GenBank/DDBJ databases">
        <title>Comparative genome analysis reveals the metabolism and evolution of the thermophilic archaeal genus Metallosphaera.</title>
        <authorList>
            <person name="Jiang C."/>
        </authorList>
    </citation>
    <scope>NUCLEOTIDE SEQUENCE [LARGE SCALE GENOMIC DNA]</scope>
    <source>
        <strain evidence="2 3">Ric-A</strain>
    </source>
</reference>
<dbReference type="Pfam" id="PF06053">
    <property type="entry name" value="DUF929"/>
    <property type="match status" value="1"/>
</dbReference>
<accession>A0A6N0NUN1</accession>
<dbReference type="GeneID" id="55640512"/>
<dbReference type="AlphaFoldDB" id="A0A6N0NUN1"/>